<proteinExistence type="predicted"/>
<dbReference type="Proteomes" id="UP000006729">
    <property type="component" value="Chromosome 7"/>
</dbReference>
<accession>A0A2K1ZRR9</accession>
<reference evidence="3 4" key="1">
    <citation type="journal article" date="2006" name="Science">
        <title>The genome of black cottonwood, Populus trichocarpa (Torr. &amp; Gray).</title>
        <authorList>
            <person name="Tuskan G.A."/>
            <person name="Difazio S."/>
            <person name="Jansson S."/>
            <person name="Bohlmann J."/>
            <person name="Grigoriev I."/>
            <person name="Hellsten U."/>
            <person name="Putnam N."/>
            <person name="Ralph S."/>
            <person name="Rombauts S."/>
            <person name="Salamov A."/>
            <person name="Schein J."/>
            <person name="Sterck L."/>
            <person name="Aerts A."/>
            <person name="Bhalerao R.R."/>
            <person name="Bhalerao R.P."/>
            <person name="Blaudez D."/>
            <person name="Boerjan W."/>
            <person name="Brun A."/>
            <person name="Brunner A."/>
            <person name="Busov V."/>
            <person name="Campbell M."/>
            <person name="Carlson J."/>
            <person name="Chalot M."/>
            <person name="Chapman J."/>
            <person name="Chen G.L."/>
            <person name="Cooper D."/>
            <person name="Coutinho P.M."/>
            <person name="Couturier J."/>
            <person name="Covert S."/>
            <person name="Cronk Q."/>
            <person name="Cunningham R."/>
            <person name="Davis J."/>
            <person name="Degroeve S."/>
            <person name="Dejardin A."/>
            <person name="Depamphilis C."/>
            <person name="Detter J."/>
            <person name="Dirks B."/>
            <person name="Dubchak I."/>
            <person name="Duplessis S."/>
            <person name="Ehlting J."/>
            <person name="Ellis B."/>
            <person name="Gendler K."/>
            <person name="Goodstein D."/>
            <person name="Gribskov M."/>
            <person name="Grimwood J."/>
            <person name="Groover A."/>
            <person name="Gunter L."/>
            <person name="Hamberger B."/>
            <person name="Heinze B."/>
            <person name="Helariutta Y."/>
            <person name="Henrissat B."/>
            <person name="Holligan D."/>
            <person name="Holt R."/>
            <person name="Huang W."/>
            <person name="Islam-Faridi N."/>
            <person name="Jones S."/>
            <person name="Jones-Rhoades M."/>
            <person name="Jorgensen R."/>
            <person name="Joshi C."/>
            <person name="Kangasjarvi J."/>
            <person name="Karlsson J."/>
            <person name="Kelleher C."/>
            <person name="Kirkpatrick R."/>
            <person name="Kirst M."/>
            <person name="Kohler A."/>
            <person name="Kalluri U."/>
            <person name="Larimer F."/>
            <person name="Leebens-Mack J."/>
            <person name="Leple J.C."/>
            <person name="Locascio P."/>
            <person name="Lou Y."/>
            <person name="Lucas S."/>
            <person name="Martin F."/>
            <person name="Montanini B."/>
            <person name="Napoli C."/>
            <person name="Nelson D.R."/>
            <person name="Nelson C."/>
            <person name="Nieminen K."/>
            <person name="Nilsson O."/>
            <person name="Pereda V."/>
            <person name="Peter G."/>
            <person name="Philippe R."/>
            <person name="Pilate G."/>
            <person name="Poliakov A."/>
            <person name="Razumovskaya J."/>
            <person name="Richardson P."/>
            <person name="Rinaldi C."/>
            <person name="Ritland K."/>
            <person name="Rouze P."/>
            <person name="Ryaboy D."/>
            <person name="Schmutz J."/>
            <person name="Schrader J."/>
            <person name="Segerman B."/>
            <person name="Shin H."/>
            <person name="Siddiqui A."/>
            <person name="Sterky F."/>
            <person name="Terry A."/>
            <person name="Tsai C.J."/>
            <person name="Uberbacher E."/>
            <person name="Unneberg P."/>
            <person name="Vahala J."/>
            <person name="Wall K."/>
            <person name="Wessler S."/>
            <person name="Yang G."/>
            <person name="Yin T."/>
            <person name="Douglas C."/>
            <person name="Marra M."/>
            <person name="Sandberg G."/>
            <person name="Van de Peer Y."/>
            <person name="Rokhsar D."/>
        </authorList>
    </citation>
    <scope>NUCLEOTIDE SEQUENCE [LARGE SCALE GENOMIC DNA]</scope>
    <source>
        <strain evidence="4">cv. Nisqually</strain>
    </source>
</reference>
<organism evidence="3 4">
    <name type="scientific">Populus trichocarpa</name>
    <name type="common">Western balsam poplar</name>
    <name type="synonym">Populus balsamifera subsp. trichocarpa</name>
    <dbReference type="NCBI Taxonomy" id="3694"/>
    <lineage>
        <taxon>Eukaryota</taxon>
        <taxon>Viridiplantae</taxon>
        <taxon>Streptophyta</taxon>
        <taxon>Embryophyta</taxon>
        <taxon>Tracheophyta</taxon>
        <taxon>Spermatophyta</taxon>
        <taxon>Magnoliopsida</taxon>
        <taxon>eudicotyledons</taxon>
        <taxon>Gunneridae</taxon>
        <taxon>Pentapetalae</taxon>
        <taxon>rosids</taxon>
        <taxon>fabids</taxon>
        <taxon>Malpighiales</taxon>
        <taxon>Salicaceae</taxon>
        <taxon>Saliceae</taxon>
        <taxon>Populus</taxon>
    </lineage>
</organism>
<evidence type="ECO:0000313" key="3">
    <source>
        <dbReference type="EMBL" id="PNT27975.1"/>
    </source>
</evidence>
<name>A0A2K1ZRR9_POPTR</name>
<dbReference type="AlphaFoldDB" id="A0A2K1ZRR9"/>
<keyword evidence="4" id="KW-1185">Reference proteome</keyword>
<keyword evidence="2" id="KW-0472">Membrane</keyword>
<evidence type="ECO:0000256" key="2">
    <source>
        <dbReference type="SAM" id="Phobius"/>
    </source>
</evidence>
<dbReference type="EMBL" id="CM009296">
    <property type="protein sequence ID" value="PNT27975.1"/>
    <property type="molecule type" value="Genomic_DNA"/>
</dbReference>
<feature type="region of interest" description="Disordered" evidence="1">
    <location>
        <begin position="53"/>
        <end position="77"/>
    </location>
</feature>
<keyword evidence="2" id="KW-1133">Transmembrane helix</keyword>
<keyword evidence="2" id="KW-0812">Transmembrane</keyword>
<dbReference type="InParanoid" id="A0A2K1ZRR9"/>
<protein>
    <submittedName>
        <fullName evidence="3">Uncharacterized protein</fullName>
    </submittedName>
</protein>
<evidence type="ECO:0000313" key="4">
    <source>
        <dbReference type="Proteomes" id="UP000006729"/>
    </source>
</evidence>
<sequence length="122" mass="13928">MKDTDYLERGMDVEEWEHDDSVLPPPHLLVEEVRDHKCGFPVTYTSFPCHPLEDRCDGGDDNDGDQRTLHSHPKPEEKLVRREPELLSSILLIVKAIIKLLTIAGMKIHALITTAVDMILYL</sequence>
<gene>
    <name evidence="3" type="ORF">POPTR_007G094300</name>
</gene>
<feature type="transmembrane region" description="Helical" evidence="2">
    <location>
        <begin position="86"/>
        <end position="112"/>
    </location>
</feature>
<evidence type="ECO:0000256" key="1">
    <source>
        <dbReference type="SAM" id="MobiDB-lite"/>
    </source>
</evidence>